<accession>A0A1F5G7Z4</accession>
<keyword evidence="1" id="KW-0812">Transmembrane</keyword>
<evidence type="ECO:0000256" key="1">
    <source>
        <dbReference type="SAM" id="Phobius"/>
    </source>
</evidence>
<dbReference type="AlphaFoldDB" id="A0A1F5G7Z4"/>
<keyword evidence="1" id="KW-1133">Transmembrane helix</keyword>
<gene>
    <name evidence="2" type="ORF">A3D04_02920</name>
</gene>
<evidence type="ECO:0000313" key="3">
    <source>
        <dbReference type="Proteomes" id="UP000177369"/>
    </source>
</evidence>
<comment type="caution">
    <text evidence="2">The sequence shown here is derived from an EMBL/GenBank/DDBJ whole genome shotgun (WGS) entry which is preliminary data.</text>
</comment>
<dbReference type="Proteomes" id="UP000177369">
    <property type="component" value="Unassembled WGS sequence"/>
</dbReference>
<dbReference type="EMBL" id="MFBD01000040">
    <property type="protein sequence ID" value="OGD87990.1"/>
    <property type="molecule type" value="Genomic_DNA"/>
</dbReference>
<reference evidence="2 3" key="1">
    <citation type="journal article" date="2016" name="Nat. Commun.">
        <title>Thousands of microbial genomes shed light on interconnected biogeochemical processes in an aquifer system.</title>
        <authorList>
            <person name="Anantharaman K."/>
            <person name="Brown C.T."/>
            <person name="Hug L.A."/>
            <person name="Sharon I."/>
            <person name="Castelle C.J."/>
            <person name="Probst A.J."/>
            <person name="Thomas B.C."/>
            <person name="Singh A."/>
            <person name="Wilkins M.J."/>
            <person name="Karaoz U."/>
            <person name="Brodie E.L."/>
            <person name="Williams K.H."/>
            <person name="Hubbard S.S."/>
            <person name="Banfield J.F."/>
        </authorList>
    </citation>
    <scope>NUCLEOTIDE SEQUENCE [LARGE SCALE GENOMIC DNA]</scope>
</reference>
<dbReference type="STRING" id="1797714.A3D04_02920"/>
<feature type="transmembrane region" description="Helical" evidence="1">
    <location>
        <begin position="12"/>
        <end position="30"/>
    </location>
</feature>
<evidence type="ECO:0000313" key="2">
    <source>
        <dbReference type="EMBL" id="OGD87990.1"/>
    </source>
</evidence>
<proteinExistence type="predicted"/>
<name>A0A1F5G7Z4_9BACT</name>
<keyword evidence="1" id="KW-0472">Membrane</keyword>
<organism evidence="2 3">
    <name type="scientific">Candidatus Curtissbacteria bacterium RIFCSPHIGHO2_02_FULL_40_16b</name>
    <dbReference type="NCBI Taxonomy" id="1797714"/>
    <lineage>
        <taxon>Bacteria</taxon>
        <taxon>Candidatus Curtissiibacteriota</taxon>
    </lineage>
</organism>
<sequence length="223" mass="24964">MTLKKIQEITKASLFLLVLALYGAISFFVGKVAANGTTTDVKGASAVASSRGFIENPLPSSDFQSPEIIPSAIKLCSNMYFGFEIGYESDWFTTYNTEDQKCTFFAPYAFVVPYFVDKDFTPVNLGIIEADDWLSTLMFYENPNDFYNVTSSENIEMNGKLIKKIEARTTGEGTTPRGFSIMHLLVFDGEKPIRLSYTQLDENENVDEIKSLVLNMAGSLKYF</sequence>
<protein>
    <submittedName>
        <fullName evidence="2">Uncharacterized protein</fullName>
    </submittedName>
</protein>